<organism evidence="13 14">
    <name type="scientific">Talaromyces marneffei (strain ATCC 18224 / CBS 334.59 / QM 7333)</name>
    <name type="common">Penicillium marneffei</name>
    <dbReference type="NCBI Taxonomy" id="441960"/>
    <lineage>
        <taxon>Eukaryota</taxon>
        <taxon>Fungi</taxon>
        <taxon>Dikarya</taxon>
        <taxon>Ascomycota</taxon>
        <taxon>Pezizomycotina</taxon>
        <taxon>Eurotiomycetes</taxon>
        <taxon>Eurotiomycetidae</taxon>
        <taxon>Eurotiales</taxon>
        <taxon>Trichocomaceae</taxon>
        <taxon>Talaromyces</taxon>
        <taxon>Talaromyces sect. Talaromyces</taxon>
    </lineage>
</organism>
<feature type="transmembrane region" description="Helical" evidence="12">
    <location>
        <begin position="188"/>
        <end position="207"/>
    </location>
</feature>
<proteinExistence type="inferred from homology"/>
<keyword evidence="10" id="KW-0170">Cobalt</keyword>
<dbReference type="STRING" id="441960.B6QMF9"/>
<gene>
    <name evidence="13" type="ORF">PMAA_060280</name>
</gene>
<dbReference type="Proteomes" id="UP000001294">
    <property type="component" value="Unassembled WGS sequence"/>
</dbReference>
<dbReference type="PANTHER" id="PTHR16130:SF2">
    <property type="entry name" value="LYSOSOMAL COBALAMIN TRANSPORT ESCORT PROTEIN LMBD1"/>
    <property type="match status" value="1"/>
</dbReference>
<evidence type="ECO:0000256" key="2">
    <source>
        <dbReference type="ARBA" id="ARBA00009901"/>
    </source>
</evidence>
<evidence type="ECO:0000313" key="14">
    <source>
        <dbReference type="Proteomes" id="UP000001294"/>
    </source>
</evidence>
<dbReference type="Pfam" id="PF04791">
    <property type="entry name" value="LMBR1"/>
    <property type="match status" value="1"/>
</dbReference>
<evidence type="ECO:0000256" key="5">
    <source>
        <dbReference type="ARBA" id="ARBA00022628"/>
    </source>
</evidence>
<evidence type="ECO:0000256" key="9">
    <source>
        <dbReference type="ARBA" id="ARBA00023228"/>
    </source>
</evidence>
<dbReference type="GO" id="GO:0031419">
    <property type="term" value="F:cobalamin binding"/>
    <property type="evidence" value="ECO:0007669"/>
    <property type="project" value="UniProtKB-KW"/>
</dbReference>
<dbReference type="PANTHER" id="PTHR16130">
    <property type="entry name" value="LYSOSOMAL COBALAMIN TRANSPORTER-RELATED"/>
    <property type="match status" value="1"/>
</dbReference>
<feature type="transmembrane region" description="Helical" evidence="12">
    <location>
        <begin position="508"/>
        <end position="533"/>
    </location>
</feature>
<feature type="transmembrane region" description="Helical" evidence="12">
    <location>
        <begin position="376"/>
        <end position="404"/>
    </location>
</feature>
<dbReference type="EMBL" id="DS995903">
    <property type="protein sequence ID" value="EEA22247.1"/>
    <property type="molecule type" value="Genomic_DNA"/>
</dbReference>
<evidence type="ECO:0000313" key="13">
    <source>
        <dbReference type="EMBL" id="EEA22247.1"/>
    </source>
</evidence>
<evidence type="ECO:0000256" key="7">
    <source>
        <dbReference type="ARBA" id="ARBA00022989"/>
    </source>
</evidence>
<evidence type="ECO:0000256" key="10">
    <source>
        <dbReference type="ARBA" id="ARBA00023285"/>
    </source>
</evidence>
<dbReference type="GO" id="GO:0005774">
    <property type="term" value="C:vacuolar membrane"/>
    <property type="evidence" value="ECO:0007669"/>
    <property type="project" value="TreeGrafter"/>
</dbReference>
<feature type="transmembrane region" description="Helical" evidence="12">
    <location>
        <begin position="95"/>
        <end position="119"/>
    </location>
</feature>
<feature type="transmembrane region" description="Helical" evidence="12">
    <location>
        <begin position="7"/>
        <end position="31"/>
    </location>
</feature>
<dbReference type="OrthoDB" id="73273at2759"/>
<evidence type="ECO:0000256" key="8">
    <source>
        <dbReference type="ARBA" id="ARBA00023136"/>
    </source>
</evidence>
<keyword evidence="7 12" id="KW-1133">Transmembrane helix</keyword>
<keyword evidence="5" id="KW-0846">Cobalamin</keyword>
<evidence type="ECO:0000256" key="3">
    <source>
        <dbReference type="ARBA" id="ARBA00017088"/>
    </source>
</evidence>
<feature type="transmembrane region" description="Helical" evidence="12">
    <location>
        <begin position="416"/>
        <end position="435"/>
    </location>
</feature>
<evidence type="ECO:0000256" key="4">
    <source>
        <dbReference type="ARBA" id="ARBA00022448"/>
    </source>
</evidence>
<comment type="function">
    <text evidence="11">Probable lysosomal cobalamin transporter. Required to export cobalamin from lysosomes allowing its conversion to cofactors.</text>
</comment>
<evidence type="ECO:0000256" key="12">
    <source>
        <dbReference type="SAM" id="Phobius"/>
    </source>
</evidence>
<keyword evidence="14" id="KW-1185">Reference proteome</keyword>
<evidence type="ECO:0000256" key="11">
    <source>
        <dbReference type="ARBA" id="ARBA00025515"/>
    </source>
</evidence>
<feature type="transmembrane region" description="Helical" evidence="12">
    <location>
        <begin position="144"/>
        <end position="167"/>
    </location>
</feature>
<dbReference type="GO" id="GO:0072665">
    <property type="term" value="P:protein localization to vacuole"/>
    <property type="evidence" value="ECO:0007669"/>
    <property type="project" value="TreeGrafter"/>
</dbReference>
<keyword evidence="6 12" id="KW-0812">Transmembrane</keyword>
<dbReference type="VEuPathDB" id="FungiDB:PMAA_060280"/>
<comment type="similarity">
    <text evidence="2">Belongs to the LIMR family. LMBRD1 subfamily.</text>
</comment>
<keyword evidence="8 12" id="KW-0472">Membrane</keyword>
<reference evidence="14" key="1">
    <citation type="journal article" date="2015" name="Genome Announc.">
        <title>Genome sequence of the AIDS-associated pathogen Penicillium marneffei (ATCC18224) and its near taxonomic relative Talaromyces stipitatus (ATCC10500).</title>
        <authorList>
            <person name="Nierman W.C."/>
            <person name="Fedorova-Abrams N.D."/>
            <person name="Andrianopoulos A."/>
        </authorList>
    </citation>
    <scope>NUCLEOTIDE SEQUENCE [LARGE SCALE GENOMIC DNA]</scope>
    <source>
        <strain evidence="14">ATCC 18224 / CBS 334.59 / QM 7333</strain>
    </source>
</reference>
<dbReference type="HOGENOM" id="CLU_028341_1_0_1"/>
<evidence type="ECO:0000256" key="6">
    <source>
        <dbReference type="ARBA" id="ARBA00022692"/>
    </source>
</evidence>
<name>B6QMF9_TALMQ</name>
<keyword evidence="9" id="KW-0458">Lysosome</keyword>
<comment type="subcellular location">
    <subcellularLocation>
        <location evidence="1">Lysosome membrane</location>
        <topology evidence="1">Multi-pass membrane protein</topology>
    </subcellularLocation>
</comment>
<keyword evidence="4" id="KW-0813">Transport</keyword>
<feature type="transmembrane region" description="Helical" evidence="12">
    <location>
        <begin position="346"/>
        <end position="364"/>
    </location>
</feature>
<sequence>MAGIQSSLIWIVYAIVVAILLAVASIFIYIYQTPRDRSPFVTIVSIITITALLATVLLQPVDVALVSSTTSSKLGRRKDWASQDEVDKIVFSLRVVYYLLYSLDAVLCLLVVPFTYFWYEEYDEIAVQEGEQTAGKRFWGAFKYTIAFVVLAVFLFLAGFFIPIKGISEDKDLDFFKKLLTENHGERALTFALGILLTLGTILYVVYTSVGFAFLPITLIKTAPSISNPTLKANTASQLDSNRERQRQLNARCGGDPDQLSSKDRRELDGLVREERTLIRRQRLIEQAQGEGRSWLIRAWFKTEAVFRPFKLLGGILLLLVAILVWVSMLLTAVDKAKNSVCKHNCGYILGHINVFNPINWIFVRSAQVFPVDYVLFALVVLLFFSSSVVGIATVGIRFLWIRIFRIRKGHTSPQALLIATVMLTLITLALNYSMSMIVAPQYATFGPQTFCDKPTYPPGAQPDCSDEKDEDLIKPCTELADNPAAKEVCTPSVVSTFFNRVTLNFPYFGVIIFWAQFAFLGLYLIILVTTLFRTPKLDERQIDEDAEEAEEEGLLASTGRRFNATWQDIRWQVDSA</sequence>
<dbReference type="AlphaFoldDB" id="B6QMF9"/>
<dbReference type="InterPro" id="IPR006876">
    <property type="entry name" value="LMBR1-like_membr_prot"/>
</dbReference>
<dbReference type="PhylomeDB" id="B6QMF9"/>
<feature type="transmembrane region" description="Helical" evidence="12">
    <location>
        <begin position="312"/>
        <end position="334"/>
    </location>
</feature>
<feature type="transmembrane region" description="Helical" evidence="12">
    <location>
        <begin position="43"/>
        <end position="67"/>
    </location>
</feature>
<accession>B6QMF9</accession>
<dbReference type="InterPro" id="IPR050854">
    <property type="entry name" value="LMBD1_LysCbl_Transport"/>
</dbReference>
<evidence type="ECO:0000256" key="1">
    <source>
        <dbReference type="ARBA" id="ARBA00004155"/>
    </source>
</evidence>
<protein>
    <recommendedName>
        <fullName evidence="3">Probable lysosomal cobalamin transporter</fullName>
    </recommendedName>
</protein>